<proteinExistence type="predicted"/>
<dbReference type="EMBL" id="JAGIOF010000001">
    <property type="protein sequence ID" value="MBP2385712.1"/>
    <property type="molecule type" value="Genomic_DNA"/>
</dbReference>
<protein>
    <submittedName>
        <fullName evidence="2">Uncharacterized protein</fullName>
    </submittedName>
</protein>
<sequence length="315" mass="34862">MVNNEPPDESANDVPDEGEGDDLGSMYFGFLGEECPEERLNLKDLGLTFENGQPEMEIGKRAFANGITVLNDALAGYSRVLAEREGKLAELLMDTDTDPLVLDASDRVHEALFRLKAGHQAYTGHPFLGDPLMRTSQQHPDPDQFPEDDFDYRAQEYDEDDSHGPIGRELGVVVPLNLLLQSGSGTLVQVAAARVYGNGVMLAVECAQVRGQHEDLAAWRLRGRTVAECELEADDPVTGSFYLCSVQGMEPRDFNRVNRCGVELWMPGVLGARRLRCVLKVENFPDIHGDAEPLGMEFELDPEVLRQAAARIHRP</sequence>
<feature type="region of interest" description="Disordered" evidence="1">
    <location>
        <begin position="1"/>
        <end position="25"/>
    </location>
</feature>
<reference evidence="2 3" key="1">
    <citation type="submission" date="2021-03" db="EMBL/GenBank/DDBJ databases">
        <title>Sequencing the genomes of 1000 actinobacteria strains.</title>
        <authorList>
            <person name="Klenk H.-P."/>
        </authorList>
    </citation>
    <scope>NUCLEOTIDE SEQUENCE [LARGE SCALE GENOMIC DNA]</scope>
    <source>
        <strain evidence="2 3">DSM 15797</strain>
    </source>
</reference>
<evidence type="ECO:0000313" key="3">
    <source>
        <dbReference type="Proteomes" id="UP001296993"/>
    </source>
</evidence>
<organism evidence="2 3">
    <name type="scientific">Paeniglutamicibacter kerguelensis</name>
    <dbReference type="NCBI Taxonomy" id="254788"/>
    <lineage>
        <taxon>Bacteria</taxon>
        <taxon>Bacillati</taxon>
        <taxon>Actinomycetota</taxon>
        <taxon>Actinomycetes</taxon>
        <taxon>Micrococcales</taxon>
        <taxon>Micrococcaceae</taxon>
        <taxon>Paeniglutamicibacter</taxon>
    </lineage>
</organism>
<name>A0ABS4XB66_9MICC</name>
<evidence type="ECO:0000313" key="2">
    <source>
        <dbReference type="EMBL" id="MBP2385712.1"/>
    </source>
</evidence>
<accession>A0ABS4XB66</accession>
<feature type="compositionally biased region" description="Acidic residues" evidence="1">
    <location>
        <begin position="1"/>
        <end position="22"/>
    </location>
</feature>
<dbReference type="RefSeq" id="WP_209996603.1">
    <property type="nucleotide sequence ID" value="NZ_BAAAJY010000007.1"/>
</dbReference>
<comment type="caution">
    <text evidence="2">The sequence shown here is derived from an EMBL/GenBank/DDBJ whole genome shotgun (WGS) entry which is preliminary data.</text>
</comment>
<gene>
    <name evidence="2" type="ORF">JOF47_001223</name>
</gene>
<dbReference type="Proteomes" id="UP001296993">
    <property type="component" value="Unassembled WGS sequence"/>
</dbReference>
<keyword evidence="3" id="KW-1185">Reference proteome</keyword>
<evidence type="ECO:0000256" key="1">
    <source>
        <dbReference type="SAM" id="MobiDB-lite"/>
    </source>
</evidence>